<accession>A0A0E9TD92</accession>
<organism evidence="1">
    <name type="scientific">Anguilla anguilla</name>
    <name type="common">European freshwater eel</name>
    <name type="synonym">Muraena anguilla</name>
    <dbReference type="NCBI Taxonomy" id="7936"/>
    <lineage>
        <taxon>Eukaryota</taxon>
        <taxon>Metazoa</taxon>
        <taxon>Chordata</taxon>
        <taxon>Craniata</taxon>
        <taxon>Vertebrata</taxon>
        <taxon>Euteleostomi</taxon>
        <taxon>Actinopterygii</taxon>
        <taxon>Neopterygii</taxon>
        <taxon>Teleostei</taxon>
        <taxon>Anguilliformes</taxon>
        <taxon>Anguillidae</taxon>
        <taxon>Anguilla</taxon>
    </lineage>
</organism>
<dbReference type="AlphaFoldDB" id="A0A0E9TD92"/>
<dbReference type="EMBL" id="GBXM01057006">
    <property type="protein sequence ID" value="JAH51571.1"/>
    <property type="molecule type" value="Transcribed_RNA"/>
</dbReference>
<evidence type="ECO:0000313" key="1">
    <source>
        <dbReference type="EMBL" id="JAH51571.1"/>
    </source>
</evidence>
<sequence>MNVKQYVKGSWLYMHVCILNCIHHSFNVIDTALVIHSFTGNMS</sequence>
<reference evidence="1" key="1">
    <citation type="submission" date="2014-11" db="EMBL/GenBank/DDBJ databases">
        <authorList>
            <person name="Amaro Gonzalez C."/>
        </authorList>
    </citation>
    <scope>NUCLEOTIDE SEQUENCE</scope>
</reference>
<proteinExistence type="predicted"/>
<name>A0A0E9TD92_ANGAN</name>
<protein>
    <submittedName>
        <fullName evidence="1">Uncharacterized protein</fullName>
    </submittedName>
</protein>
<reference evidence="1" key="2">
    <citation type="journal article" date="2015" name="Fish Shellfish Immunol.">
        <title>Early steps in the European eel (Anguilla anguilla)-Vibrio vulnificus interaction in the gills: Role of the RtxA13 toxin.</title>
        <authorList>
            <person name="Callol A."/>
            <person name="Pajuelo D."/>
            <person name="Ebbesson L."/>
            <person name="Teles M."/>
            <person name="MacKenzie S."/>
            <person name="Amaro C."/>
        </authorList>
    </citation>
    <scope>NUCLEOTIDE SEQUENCE</scope>
</reference>